<evidence type="ECO:0008006" key="3">
    <source>
        <dbReference type="Google" id="ProtNLM"/>
    </source>
</evidence>
<gene>
    <name evidence="1" type="ORF">G3N55_10850</name>
</gene>
<accession>A0A6N9TXX6</accession>
<reference evidence="1 2" key="1">
    <citation type="submission" date="2020-02" db="EMBL/GenBank/DDBJ databases">
        <title>Comparative genomics of sulfur disproportionating microorganisms.</title>
        <authorList>
            <person name="Ward L.M."/>
            <person name="Bertran E."/>
            <person name="Johnston D.T."/>
        </authorList>
    </citation>
    <scope>NUCLEOTIDE SEQUENCE [LARGE SCALE GENOMIC DNA]</scope>
    <source>
        <strain evidence="1 2">DSM 100025</strain>
    </source>
</reference>
<organism evidence="1 2">
    <name type="scientific">Dissulfurirhabdus thermomarina</name>
    <dbReference type="NCBI Taxonomy" id="1765737"/>
    <lineage>
        <taxon>Bacteria</taxon>
        <taxon>Deltaproteobacteria</taxon>
        <taxon>Dissulfurirhabdaceae</taxon>
        <taxon>Dissulfurirhabdus</taxon>
    </lineage>
</organism>
<sequence>MPAMRLTIELAHYLKELLDRRNIQVSSLEGIEAPLREELLSGRRKARLLLRSHLLPVPVQDLGDRRLLVESDTLAASIKPGERVIVVVPADDGRRFVLQTSAEKVFVDRVQLHVEDPRCQRRYRPAGEVAVKAWRLPDVLVAKMEAGELEILRDIRLGEAAPAEADPGEPEGGGAAGDAGPGVVDVLYDPAKRAASPLQDDLAQTTPIPGRLVDVSTGGLCLAAPSAPDMNLFNRLVMVHFHLAPSAGEEGGAPSPPLEFQIFGVVRALRGQEDDARIHVMFLKALPEEAVSWLGGDG</sequence>
<evidence type="ECO:0000313" key="1">
    <source>
        <dbReference type="EMBL" id="NDY43336.1"/>
    </source>
</evidence>
<protein>
    <recommendedName>
        <fullName evidence="3">PilZ domain-containing protein</fullName>
    </recommendedName>
</protein>
<dbReference type="AlphaFoldDB" id="A0A6N9TXX6"/>
<proteinExistence type="predicted"/>
<dbReference type="Proteomes" id="UP000469346">
    <property type="component" value="Unassembled WGS sequence"/>
</dbReference>
<comment type="caution">
    <text evidence="1">The sequence shown here is derived from an EMBL/GenBank/DDBJ whole genome shotgun (WGS) entry which is preliminary data.</text>
</comment>
<dbReference type="RefSeq" id="WP_163299446.1">
    <property type="nucleotide sequence ID" value="NZ_JAAGRR010000152.1"/>
</dbReference>
<dbReference type="EMBL" id="JAAGRR010000152">
    <property type="protein sequence ID" value="NDY43336.1"/>
    <property type="molecule type" value="Genomic_DNA"/>
</dbReference>
<evidence type="ECO:0000313" key="2">
    <source>
        <dbReference type="Proteomes" id="UP000469346"/>
    </source>
</evidence>
<keyword evidence="2" id="KW-1185">Reference proteome</keyword>
<name>A0A6N9TXX6_DISTH</name>